<evidence type="ECO:0000259" key="5">
    <source>
        <dbReference type="PROSITE" id="PS51017"/>
    </source>
</evidence>
<accession>A0A843U4P2</accession>
<sequence length="245" mass="25847">MAWLEQCEVCGGGGGGFFCCHRDLKQVAGGACPREGGGPSGFVQEFQFFGRPGDGMAWLLGGDVDAAGDGEGMVEDRGAPPVAPAAWDADAQWPALDGGFSVSAGPKAPLAEAGVAASAAYFAGNAVPFFGGGADDSHGDATEAADKATAYSSGKDDSGGMDREARVLRYREKKKRRKFGKQIRYASRKAYAEVRPRIRGRFVKAPDVDGVVSSRPQPQPLPLLPPQLYDAEQQIGMGCLRTFRR</sequence>
<evidence type="ECO:0000256" key="2">
    <source>
        <dbReference type="ARBA" id="ARBA00023242"/>
    </source>
</evidence>
<proteinExistence type="predicted"/>
<feature type="region of interest" description="Disordered" evidence="4">
    <location>
        <begin position="137"/>
        <end position="164"/>
    </location>
</feature>
<dbReference type="InterPro" id="IPR045281">
    <property type="entry name" value="CONSTANS-like"/>
</dbReference>
<dbReference type="Pfam" id="PF06203">
    <property type="entry name" value="CCT"/>
    <property type="match status" value="1"/>
</dbReference>
<protein>
    <recommendedName>
        <fullName evidence="5">CCT domain-containing protein</fullName>
    </recommendedName>
</protein>
<dbReference type="InterPro" id="IPR010402">
    <property type="entry name" value="CCT_domain"/>
</dbReference>
<dbReference type="PANTHER" id="PTHR31319">
    <property type="entry name" value="ZINC FINGER PROTEIN CONSTANS-LIKE 4"/>
    <property type="match status" value="1"/>
</dbReference>
<dbReference type="EMBL" id="NMUH01000497">
    <property type="protein sequence ID" value="MQL80262.1"/>
    <property type="molecule type" value="Genomic_DNA"/>
</dbReference>
<dbReference type="GO" id="GO:0003700">
    <property type="term" value="F:DNA-binding transcription factor activity"/>
    <property type="evidence" value="ECO:0007669"/>
    <property type="project" value="TreeGrafter"/>
</dbReference>
<evidence type="ECO:0000256" key="4">
    <source>
        <dbReference type="SAM" id="MobiDB-lite"/>
    </source>
</evidence>
<comment type="subcellular location">
    <subcellularLocation>
        <location evidence="1 3">Nucleus</location>
    </subcellularLocation>
</comment>
<dbReference type="OrthoDB" id="153872at2759"/>
<dbReference type="GO" id="GO:0009909">
    <property type="term" value="P:regulation of flower development"/>
    <property type="evidence" value="ECO:0007669"/>
    <property type="project" value="InterPro"/>
</dbReference>
<dbReference type="PROSITE" id="PS51017">
    <property type="entry name" value="CCT"/>
    <property type="match status" value="1"/>
</dbReference>
<reference evidence="6" key="1">
    <citation type="submission" date="2017-07" db="EMBL/GenBank/DDBJ databases">
        <title>Taro Niue Genome Assembly and Annotation.</title>
        <authorList>
            <person name="Atibalentja N."/>
            <person name="Keating K."/>
            <person name="Fields C.J."/>
        </authorList>
    </citation>
    <scope>NUCLEOTIDE SEQUENCE</scope>
    <source>
        <strain evidence="6">Niue_2</strain>
        <tissue evidence="6">Leaf</tissue>
    </source>
</reference>
<dbReference type="GO" id="GO:0005634">
    <property type="term" value="C:nucleus"/>
    <property type="evidence" value="ECO:0007669"/>
    <property type="project" value="UniProtKB-SubCell"/>
</dbReference>
<keyword evidence="7" id="KW-1185">Reference proteome</keyword>
<organism evidence="6 7">
    <name type="scientific">Colocasia esculenta</name>
    <name type="common">Wild taro</name>
    <name type="synonym">Arum esculentum</name>
    <dbReference type="NCBI Taxonomy" id="4460"/>
    <lineage>
        <taxon>Eukaryota</taxon>
        <taxon>Viridiplantae</taxon>
        <taxon>Streptophyta</taxon>
        <taxon>Embryophyta</taxon>
        <taxon>Tracheophyta</taxon>
        <taxon>Spermatophyta</taxon>
        <taxon>Magnoliopsida</taxon>
        <taxon>Liliopsida</taxon>
        <taxon>Araceae</taxon>
        <taxon>Aroideae</taxon>
        <taxon>Colocasieae</taxon>
        <taxon>Colocasia</taxon>
    </lineage>
</organism>
<feature type="domain" description="CCT" evidence="5">
    <location>
        <begin position="163"/>
        <end position="205"/>
    </location>
</feature>
<evidence type="ECO:0000313" key="7">
    <source>
        <dbReference type="Proteomes" id="UP000652761"/>
    </source>
</evidence>
<evidence type="ECO:0000313" key="6">
    <source>
        <dbReference type="EMBL" id="MQL80262.1"/>
    </source>
</evidence>
<dbReference type="PANTHER" id="PTHR31319:SF77">
    <property type="entry name" value="ZINC FINGER PROTEIN CONSTANS-LIKE 4"/>
    <property type="match status" value="1"/>
</dbReference>
<feature type="compositionally biased region" description="Basic and acidic residues" evidence="4">
    <location>
        <begin position="154"/>
        <end position="164"/>
    </location>
</feature>
<name>A0A843U4P2_COLES</name>
<evidence type="ECO:0000256" key="1">
    <source>
        <dbReference type="ARBA" id="ARBA00004123"/>
    </source>
</evidence>
<keyword evidence="2 3" id="KW-0539">Nucleus</keyword>
<dbReference type="AlphaFoldDB" id="A0A843U4P2"/>
<feature type="compositionally biased region" description="Basic and acidic residues" evidence="4">
    <location>
        <begin position="137"/>
        <end position="146"/>
    </location>
</feature>
<gene>
    <name evidence="6" type="ORF">Taro_012707</name>
</gene>
<dbReference type="Proteomes" id="UP000652761">
    <property type="component" value="Unassembled WGS sequence"/>
</dbReference>
<comment type="caution">
    <text evidence="6">The sequence shown here is derived from an EMBL/GenBank/DDBJ whole genome shotgun (WGS) entry which is preliminary data.</text>
</comment>
<evidence type="ECO:0000256" key="3">
    <source>
        <dbReference type="PROSITE-ProRule" id="PRU00357"/>
    </source>
</evidence>